<dbReference type="PANTHER" id="PTHR10122:SF0">
    <property type="entry name" value="CYTOCHROME C OXIDASE SUBUNIT 5B, ISOFORM A-RELATED"/>
    <property type="match status" value="1"/>
</dbReference>
<protein>
    <submittedName>
        <fullName evidence="4">Cytochrome c oxidase subunit 4</fullName>
    </submittedName>
</protein>
<dbReference type="SUPFAM" id="SSF57802">
    <property type="entry name" value="Rubredoxin-like"/>
    <property type="match status" value="1"/>
</dbReference>
<proteinExistence type="predicted"/>
<organism evidence="4 5">
    <name type="scientific">Boothiomyces macroporosus</name>
    <dbReference type="NCBI Taxonomy" id="261099"/>
    <lineage>
        <taxon>Eukaryota</taxon>
        <taxon>Fungi</taxon>
        <taxon>Fungi incertae sedis</taxon>
        <taxon>Chytridiomycota</taxon>
        <taxon>Chytridiomycota incertae sedis</taxon>
        <taxon>Chytridiomycetes</taxon>
        <taxon>Rhizophydiales</taxon>
        <taxon>Terramycetaceae</taxon>
        <taxon>Boothiomyces</taxon>
    </lineage>
</organism>
<feature type="binding site" evidence="3">
    <location>
        <position position="107"/>
    </location>
    <ligand>
        <name>Zn(2+)</name>
        <dbReference type="ChEBI" id="CHEBI:29105"/>
    </ligand>
</feature>
<dbReference type="PANTHER" id="PTHR10122">
    <property type="entry name" value="CYTOCHROME C OXIDASE SUBUNIT 5B, MITOCHONDRIAL"/>
    <property type="match status" value="1"/>
</dbReference>
<feature type="binding site" evidence="3">
    <location>
        <position position="115"/>
    </location>
    <ligand>
        <name>Zn(2+)</name>
        <dbReference type="ChEBI" id="CHEBI:29105"/>
    </ligand>
</feature>
<dbReference type="PROSITE" id="PS51359">
    <property type="entry name" value="COX5B_2"/>
    <property type="match status" value="1"/>
</dbReference>
<evidence type="ECO:0000256" key="1">
    <source>
        <dbReference type="ARBA" id="ARBA00022723"/>
    </source>
</evidence>
<dbReference type="AlphaFoldDB" id="A0AAD5Y2F8"/>
<name>A0AAD5Y2F8_9FUNG</name>
<reference evidence="4" key="1">
    <citation type="submission" date="2020-05" db="EMBL/GenBank/DDBJ databases">
        <title>Phylogenomic resolution of chytrid fungi.</title>
        <authorList>
            <person name="Stajich J.E."/>
            <person name="Amses K."/>
            <person name="Simmons R."/>
            <person name="Seto K."/>
            <person name="Myers J."/>
            <person name="Bonds A."/>
            <person name="Quandt C.A."/>
            <person name="Barry K."/>
            <person name="Liu P."/>
            <person name="Grigoriev I."/>
            <person name="Longcore J.E."/>
            <person name="James T.Y."/>
        </authorList>
    </citation>
    <scope>NUCLEOTIDE SEQUENCE</scope>
    <source>
        <strain evidence="4">PLAUS21</strain>
    </source>
</reference>
<sequence>MLVKRISSNFLKCRQFSAISFLRNAAHTPTTGKSNVKLEETIPGFRAPGAVATDYEIATGLERYELLKGLKGEDPWEDLHPIEITALGTTKKPIEVKGTDVERYIGCTGFPADSHPPIFLTLRDYGGKHFDRCPDCGNVFKVTRL</sequence>
<keyword evidence="2 3" id="KW-0862">Zinc</keyword>
<dbReference type="Gene3D" id="2.60.11.10">
    <property type="entry name" value="Cytochrome c oxidase, subunit Vb"/>
    <property type="match status" value="1"/>
</dbReference>
<dbReference type="GO" id="GO:0006123">
    <property type="term" value="P:mitochondrial electron transport, cytochrome c to oxygen"/>
    <property type="evidence" value="ECO:0007669"/>
    <property type="project" value="InterPro"/>
</dbReference>
<evidence type="ECO:0000256" key="2">
    <source>
        <dbReference type="ARBA" id="ARBA00022833"/>
    </source>
</evidence>
<feature type="binding site" evidence="3">
    <location>
        <position position="133"/>
    </location>
    <ligand>
        <name>Zn(2+)</name>
        <dbReference type="ChEBI" id="CHEBI:29105"/>
    </ligand>
</feature>
<gene>
    <name evidence="4" type="primary">COX4</name>
    <name evidence="4" type="ORF">HK103_005840</name>
</gene>
<keyword evidence="5" id="KW-1185">Reference proteome</keyword>
<feature type="binding site" evidence="3">
    <location>
        <position position="136"/>
    </location>
    <ligand>
        <name>Zn(2+)</name>
        <dbReference type="ChEBI" id="CHEBI:29105"/>
    </ligand>
</feature>
<comment type="caution">
    <text evidence="4">The sequence shown here is derived from an EMBL/GenBank/DDBJ whole genome shotgun (WGS) entry which is preliminary data.</text>
</comment>
<dbReference type="InterPro" id="IPR036972">
    <property type="entry name" value="Cyt_c_oxidase_su5b_sf"/>
</dbReference>
<dbReference type="GO" id="GO:0005740">
    <property type="term" value="C:mitochondrial envelope"/>
    <property type="evidence" value="ECO:0007669"/>
    <property type="project" value="InterPro"/>
</dbReference>
<keyword evidence="1 3" id="KW-0479">Metal-binding</keyword>
<dbReference type="GO" id="GO:0046872">
    <property type="term" value="F:metal ion binding"/>
    <property type="evidence" value="ECO:0007669"/>
    <property type="project" value="UniProtKB-KW"/>
</dbReference>
<dbReference type="InterPro" id="IPR002124">
    <property type="entry name" value="Cyt_c_oxidase_su5b"/>
</dbReference>
<dbReference type="EMBL" id="JADGKB010000058">
    <property type="protein sequence ID" value="KAJ3255924.1"/>
    <property type="molecule type" value="Genomic_DNA"/>
</dbReference>
<evidence type="ECO:0000256" key="3">
    <source>
        <dbReference type="PIRSR" id="PIRSR602124-2"/>
    </source>
</evidence>
<dbReference type="Pfam" id="PF01215">
    <property type="entry name" value="COX5B"/>
    <property type="match status" value="1"/>
</dbReference>
<dbReference type="Proteomes" id="UP001210925">
    <property type="component" value="Unassembled WGS sequence"/>
</dbReference>
<accession>A0AAD5Y2F8</accession>
<dbReference type="GO" id="GO:0045277">
    <property type="term" value="C:respiratory chain complex IV"/>
    <property type="evidence" value="ECO:0007669"/>
    <property type="project" value="InterPro"/>
</dbReference>
<evidence type="ECO:0000313" key="4">
    <source>
        <dbReference type="EMBL" id="KAJ3255924.1"/>
    </source>
</evidence>
<evidence type="ECO:0000313" key="5">
    <source>
        <dbReference type="Proteomes" id="UP001210925"/>
    </source>
</evidence>